<dbReference type="PROSITE" id="PS51233">
    <property type="entry name" value="VWFD"/>
    <property type="match status" value="1"/>
</dbReference>
<keyword evidence="2" id="KW-0325">Glycoprotein</keyword>
<dbReference type="PANTHER" id="PTHR11339:SF402">
    <property type="entry name" value="VWFD DOMAIN-CONTAINING PROTEIN"/>
    <property type="match status" value="1"/>
</dbReference>
<feature type="non-terminal residue" evidence="4">
    <location>
        <position position="162"/>
    </location>
</feature>
<gene>
    <name evidence="4" type="ORF">P7K49_040989</name>
</gene>
<evidence type="ECO:0000313" key="5">
    <source>
        <dbReference type="Proteomes" id="UP001266305"/>
    </source>
</evidence>
<reference evidence="4 5" key="1">
    <citation type="submission" date="2023-05" db="EMBL/GenBank/DDBJ databases">
        <title>B98-5 Cell Line De Novo Hybrid Assembly: An Optical Mapping Approach.</title>
        <authorList>
            <person name="Kananen K."/>
            <person name="Auerbach J.A."/>
            <person name="Kautto E."/>
            <person name="Blachly J.S."/>
        </authorList>
    </citation>
    <scope>NUCLEOTIDE SEQUENCE [LARGE SCALE GENOMIC DNA]</scope>
    <source>
        <strain evidence="4">B95-8</strain>
        <tissue evidence="4">Cell line</tissue>
    </source>
</reference>
<keyword evidence="1" id="KW-1015">Disulfide bond</keyword>
<accession>A0ABQ9T8Z9</accession>
<evidence type="ECO:0000259" key="3">
    <source>
        <dbReference type="PROSITE" id="PS51233"/>
    </source>
</evidence>
<dbReference type="PANTHER" id="PTHR11339">
    <property type="entry name" value="EXTRACELLULAR MATRIX GLYCOPROTEIN RELATED"/>
    <property type="match status" value="1"/>
</dbReference>
<organism evidence="4 5">
    <name type="scientific">Saguinus oedipus</name>
    <name type="common">Cotton-top tamarin</name>
    <name type="synonym">Oedipomidas oedipus</name>
    <dbReference type="NCBI Taxonomy" id="9490"/>
    <lineage>
        <taxon>Eukaryota</taxon>
        <taxon>Metazoa</taxon>
        <taxon>Chordata</taxon>
        <taxon>Craniata</taxon>
        <taxon>Vertebrata</taxon>
        <taxon>Euteleostomi</taxon>
        <taxon>Mammalia</taxon>
        <taxon>Eutheria</taxon>
        <taxon>Euarchontoglires</taxon>
        <taxon>Primates</taxon>
        <taxon>Haplorrhini</taxon>
        <taxon>Platyrrhini</taxon>
        <taxon>Cebidae</taxon>
        <taxon>Callitrichinae</taxon>
        <taxon>Saguinus</taxon>
    </lineage>
</organism>
<protein>
    <recommendedName>
        <fullName evidence="3">VWFD domain-containing protein</fullName>
    </recommendedName>
</protein>
<dbReference type="Proteomes" id="UP001266305">
    <property type="component" value="Unassembled WGS sequence"/>
</dbReference>
<proteinExistence type="predicted"/>
<dbReference type="Pfam" id="PF00094">
    <property type="entry name" value="VWD"/>
    <property type="match status" value="1"/>
</dbReference>
<evidence type="ECO:0000313" key="4">
    <source>
        <dbReference type="EMBL" id="KAK2081213.1"/>
    </source>
</evidence>
<name>A0ABQ9T8Z9_SAGOE</name>
<keyword evidence="5" id="KW-1185">Reference proteome</keyword>
<sequence length="162" mass="18108">MSSFFFAQVAVNGRLVSVPYVGGNMEVSVYGAIMHEVRFNHLVHIFTFTPQNNEFQLQLSPKTFASKTYGLCGICDENGANDFMLRDGTVTTDWKTLVQEWTVQQSGQTCQPIPEEQCPVSESSQCPVLLSALFAECHKVLAPAPFYAICQQDSCHWEQVCE</sequence>
<dbReference type="EMBL" id="JASSZA010000391">
    <property type="protein sequence ID" value="KAK2081213.1"/>
    <property type="molecule type" value="Genomic_DNA"/>
</dbReference>
<comment type="caution">
    <text evidence="4">The sequence shown here is derived from an EMBL/GenBank/DDBJ whole genome shotgun (WGS) entry which is preliminary data.</text>
</comment>
<dbReference type="InterPro" id="IPR050780">
    <property type="entry name" value="Mucin_vWF_Thrombospondin_sf"/>
</dbReference>
<dbReference type="InterPro" id="IPR001846">
    <property type="entry name" value="VWF_type-D"/>
</dbReference>
<dbReference type="InterPro" id="IPR014853">
    <property type="entry name" value="VWF/SSPO/ZAN-like_Cys-rich_dom"/>
</dbReference>
<evidence type="ECO:0000256" key="1">
    <source>
        <dbReference type="ARBA" id="ARBA00023157"/>
    </source>
</evidence>
<evidence type="ECO:0000256" key="2">
    <source>
        <dbReference type="ARBA" id="ARBA00023180"/>
    </source>
</evidence>
<feature type="domain" description="VWFD" evidence="3">
    <location>
        <begin position="1"/>
        <end position="111"/>
    </location>
</feature>
<dbReference type="Pfam" id="PF08742">
    <property type="entry name" value="C8"/>
    <property type="match status" value="1"/>
</dbReference>